<dbReference type="STRING" id="1076256.A0A2H3B2L8"/>
<name>A0A2H3B2L8_9AGAR</name>
<reference evidence="2" key="1">
    <citation type="journal article" date="2017" name="Nat. Ecol. Evol.">
        <title>Genome expansion and lineage-specific genetic innovations in the forest pathogenic fungi Armillaria.</title>
        <authorList>
            <person name="Sipos G."/>
            <person name="Prasanna A.N."/>
            <person name="Walter M.C."/>
            <person name="O'Connor E."/>
            <person name="Balint B."/>
            <person name="Krizsan K."/>
            <person name="Kiss B."/>
            <person name="Hess J."/>
            <person name="Varga T."/>
            <person name="Slot J."/>
            <person name="Riley R."/>
            <person name="Boka B."/>
            <person name="Rigling D."/>
            <person name="Barry K."/>
            <person name="Lee J."/>
            <person name="Mihaltcheva S."/>
            <person name="LaButti K."/>
            <person name="Lipzen A."/>
            <person name="Waldron R."/>
            <person name="Moloney N.M."/>
            <person name="Sperisen C."/>
            <person name="Kredics L."/>
            <person name="Vagvoelgyi C."/>
            <person name="Patrignani A."/>
            <person name="Fitzpatrick D."/>
            <person name="Nagy I."/>
            <person name="Doyle S."/>
            <person name="Anderson J.B."/>
            <person name="Grigoriev I.V."/>
            <person name="Gueldener U."/>
            <person name="Muensterkoetter M."/>
            <person name="Nagy L.G."/>
        </authorList>
    </citation>
    <scope>NUCLEOTIDE SEQUENCE [LARGE SCALE GENOMIC DNA]</scope>
    <source>
        <strain evidence="2">28-4</strain>
    </source>
</reference>
<organism evidence="1 2">
    <name type="scientific">Armillaria solidipes</name>
    <dbReference type="NCBI Taxonomy" id="1076256"/>
    <lineage>
        <taxon>Eukaryota</taxon>
        <taxon>Fungi</taxon>
        <taxon>Dikarya</taxon>
        <taxon>Basidiomycota</taxon>
        <taxon>Agaricomycotina</taxon>
        <taxon>Agaricomycetes</taxon>
        <taxon>Agaricomycetidae</taxon>
        <taxon>Agaricales</taxon>
        <taxon>Marasmiineae</taxon>
        <taxon>Physalacriaceae</taxon>
        <taxon>Armillaria</taxon>
    </lineage>
</organism>
<dbReference type="EMBL" id="KZ293447">
    <property type="protein sequence ID" value="PBK65111.1"/>
    <property type="molecule type" value="Genomic_DNA"/>
</dbReference>
<evidence type="ECO:0000313" key="2">
    <source>
        <dbReference type="Proteomes" id="UP000218334"/>
    </source>
</evidence>
<sequence>MSSYFKTEEIQVQVRAQSLQGTRCNTSLSDDAKLDYAAKVLTIIQYFGHSEIQHELAGDGVHSLTSIPTLESSPHTLFDSIPLCLEHTAFSSAPAFLTFRRPDKRI</sequence>
<dbReference type="Proteomes" id="UP000218334">
    <property type="component" value="Unassembled WGS sequence"/>
</dbReference>
<keyword evidence="2" id="KW-1185">Reference proteome</keyword>
<dbReference type="AlphaFoldDB" id="A0A2H3B2L8"/>
<proteinExistence type="predicted"/>
<gene>
    <name evidence="1" type="ORF">ARMSODRAFT_1022541</name>
</gene>
<protein>
    <submittedName>
        <fullName evidence="1">Uncharacterized protein</fullName>
    </submittedName>
</protein>
<evidence type="ECO:0000313" key="1">
    <source>
        <dbReference type="EMBL" id="PBK65111.1"/>
    </source>
</evidence>
<accession>A0A2H3B2L8</accession>